<keyword evidence="4" id="KW-1133">Transmembrane helix</keyword>
<dbReference type="PANTHER" id="PTHR47974">
    <property type="entry name" value="OS07G0415500 PROTEIN"/>
    <property type="match status" value="1"/>
</dbReference>
<dbReference type="AlphaFoldDB" id="A0A9R0QDP5"/>
<keyword evidence="5" id="KW-0472">Membrane</keyword>
<protein>
    <recommendedName>
        <fullName evidence="6">Protein kinase domain-containing protein</fullName>
    </recommendedName>
</protein>
<evidence type="ECO:0000259" key="6">
    <source>
        <dbReference type="PROSITE" id="PS50011"/>
    </source>
</evidence>
<evidence type="ECO:0000256" key="2">
    <source>
        <dbReference type="ARBA" id="ARBA00022692"/>
    </source>
</evidence>
<evidence type="ECO:0000256" key="4">
    <source>
        <dbReference type="ARBA" id="ARBA00022989"/>
    </source>
</evidence>
<dbReference type="Pfam" id="PF00069">
    <property type="entry name" value="Pkinase"/>
    <property type="match status" value="1"/>
</dbReference>
<dbReference type="Proteomes" id="UP000324705">
    <property type="component" value="Chromosome 1A"/>
</dbReference>
<evidence type="ECO:0000313" key="8">
    <source>
        <dbReference type="Proteomes" id="UP000324705"/>
    </source>
</evidence>
<dbReference type="PROSITE" id="PS50011">
    <property type="entry name" value="PROTEIN_KINASE_DOM"/>
    <property type="match status" value="1"/>
</dbReference>
<feature type="domain" description="Protein kinase" evidence="6">
    <location>
        <begin position="1"/>
        <end position="122"/>
    </location>
</feature>
<evidence type="ECO:0000256" key="3">
    <source>
        <dbReference type="ARBA" id="ARBA00022729"/>
    </source>
</evidence>
<evidence type="ECO:0000256" key="5">
    <source>
        <dbReference type="ARBA" id="ARBA00023136"/>
    </source>
</evidence>
<dbReference type="SUPFAM" id="SSF56112">
    <property type="entry name" value="Protein kinase-like (PK-like)"/>
    <property type="match status" value="1"/>
</dbReference>
<dbReference type="GO" id="GO:0005524">
    <property type="term" value="F:ATP binding"/>
    <property type="evidence" value="ECO:0007669"/>
    <property type="project" value="InterPro"/>
</dbReference>
<keyword evidence="8" id="KW-1185">Reference proteome</keyword>
<dbReference type="PANTHER" id="PTHR47974:SF15">
    <property type="entry name" value="RECEPTOR-LIKE SERINE_THREONINE-PROTEIN KINASE"/>
    <property type="match status" value="1"/>
</dbReference>
<dbReference type="GO" id="GO:0016020">
    <property type="term" value="C:membrane"/>
    <property type="evidence" value="ECO:0007669"/>
    <property type="project" value="UniProtKB-SubCell"/>
</dbReference>
<keyword evidence="2" id="KW-0812">Transmembrane</keyword>
<gene>
    <name evidence="7" type="ORF">TRITD_1Av1G201620</name>
</gene>
<dbReference type="EMBL" id="LT934111">
    <property type="protein sequence ID" value="VAH09674.1"/>
    <property type="molecule type" value="Genomic_DNA"/>
</dbReference>
<comment type="subcellular location">
    <subcellularLocation>
        <location evidence="1">Membrane</location>
        <topology evidence="1">Single-pass membrane protein</topology>
    </subcellularLocation>
</comment>
<evidence type="ECO:0000313" key="7">
    <source>
        <dbReference type="EMBL" id="VAH09674.1"/>
    </source>
</evidence>
<dbReference type="InterPro" id="IPR011009">
    <property type="entry name" value="Kinase-like_dom_sf"/>
</dbReference>
<sequence length="124" mass="13937">MSGRKAVGDGMQLSQMRGTTGYMAPEWVLGLPIDTKVDVYNYGIVLLEILMGSRITEQRTVDDKERLQMSQIVQALKQVVASGDITSLVDSRLNGQFNPRQAMDVIFKALRACDDEDEHPTYLW</sequence>
<dbReference type="Gramene" id="TRITD1Av1G201620.1">
    <property type="protein sequence ID" value="TRITD1Av1G201620.1"/>
    <property type="gene ID" value="TRITD1Av1G201620"/>
</dbReference>
<organism evidence="7 8">
    <name type="scientific">Triticum turgidum subsp. durum</name>
    <name type="common">Durum wheat</name>
    <name type="synonym">Triticum durum</name>
    <dbReference type="NCBI Taxonomy" id="4567"/>
    <lineage>
        <taxon>Eukaryota</taxon>
        <taxon>Viridiplantae</taxon>
        <taxon>Streptophyta</taxon>
        <taxon>Embryophyta</taxon>
        <taxon>Tracheophyta</taxon>
        <taxon>Spermatophyta</taxon>
        <taxon>Magnoliopsida</taxon>
        <taxon>Liliopsida</taxon>
        <taxon>Poales</taxon>
        <taxon>Poaceae</taxon>
        <taxon>BOP clade</taxon>
        <taxon>Pooideae</taxon>
        <taxon>Triticodae</taxon>
        <taxon>Triticeae</taxon>
        <taxon>Triticinae</taxon>
        <taxon>Triticum</taxon>
    </lineage>
</organism>
<proteinExistence type="predicted"/>
<dbReference type="OMA" id="EDEHPTY"/>
<reference evidence="7 8" key="1">
    <citation type="submission" date="2017-09" db="EMBL/GenBank/DDBJ databases">
        <authorList>
            <consortium name="International Durum Wheat Genome Sequencing Consortium (IDWGSC)"/>
            <person name="Milanesi L."/>
        </authorList>
    </citation>
    <scope>NUCLEOTIDE SEQUENCE [LARGE SCALE GENOMIC DNA]</scope>
    <source>
        <strain evidence="8">cv. Svevo</strain>
    </source>
</reference>
<evidence type="ECO:0000256" key="1">
    <source>
        <dbReference type="ARBA" id="ARBA00004167"/>
    </source>
</evidence>
<dbReference type="Gene3D" id="1.10.510.10">
    <property type="entry name" value="Transferase(Phosphotransferase) domain 1"/>
    <property type="match status" value="1"/>
</dbReference>
<keyword evidence="3" id="KW-0732">Signal</keyword>
<name>A0A9R0QDP5_TRITD</name>
<accession>A0A9R0QDP5</accession>
<dbReference type="GO" id="GO:0004672">
    <property type="term" value="F:protein kinase activity"/>
    <property type="evidence" value="ECO:0007669"/>
    <property type="project" value="InterPro"/>
</dbReference>
<dbReference type="InterPro" id="IPR000719">
    <property type="entry name" value="Prot_kinase_dom"/>
</dbReference>